<keyword evidence="1" id="KW-0012">Acyltransferase</keyword>
<dbReference type="Proteomes" id="UP001140949">
    <property type="component" value="Unassembled WGS sequence"/>
</dbReference>
<dbReference type="EMBL" id="JANAVB010021600">
    <property type="protein sequence ID" value="KAJ6825573.1"/>
    <property type="molecule type" value="Genomic_DNA"/>
</dbReference>
<keyword evidence="2" id="KW-1185">Reference proteome</keyword>
<protein>
    <submittedName>
        <fullName evidence="1">Lysophospholipid acyltransferase 1-like</fullName>
    </submittedName>
</protein>
<comment type="caution">
    <text evidence="1">The sequence shown here is derived from an EMBL/GenBank/DDBJ whole genome shotgun (WGS) entry which is preliminary data.</text>
</comment>
<reference evidence="1" key="2">
    <citation type="submission" date="2023-04" db="EMBL/GenBank/DDBJ databases">
        <authorList>
            <person name="Bruccoleri R.E."/>
            <person name="Oakeley E.J."/>
            <person name="Faust A.-M."/>
            <person name="Dessus-Babus S."/>
            <person name="Altorfer M."/>
            <person name="Burckhardt D."/>
            <person name="Oertli M."/>
            <person name="Naumann U."/>
            <person name="Petersen F."/>
            <person name="Wong J."/>
        </authorList>
    </citation>
    <scope>NUCLEOTIDE SEQUENCE</scope>
    <source>
        <strain evidence="1">GSM-AAB239-AS_SAM_17_03QT</strain>
        <tissue evidence="1">Leaf</tissue>
    </source>
</reference>
<dbReference type="AlphaFoldDB" id="A0AAX6GAS4"/>
<evidence type="ECO:0000313" key="2">
    <source>
        <dbReference type="Proteomes" id="UP001140949"/>
    </source>
</evidence>
<accession>A0AAX6GAS4</accession>
<sequence length="67" mass="7687">MSCRSCRLLEPRNELPAAGTGARRSSRLFSHPKLSVDIGRTKSRTMMKVQPLKKLKENVCQIYWLLV</sequence>
<name>A0AAX6GAS4_IRIPA</name>
<dbReference type="GO" id="GO:0016746">
    <property type="term" value="F:acyltransferase activity"/>
    <property type="evidence" value="ECO:0007669"/>
    <property type="project" value="UniProtKB-KW"/>
</dbReference>
<gene>
    <name evidence="1" type="ORF">M6B38_376820</name>
</gene>
<evidence type="ECO:0000313" key="1">
    <source>
        <dbReference type="EMBL" id="KAJ6825573.1"/>
    </source>
</evidence>
<reference evidence="1" key="1">
    <citation type="journal article" date="2023" name="GigaByte">
        <title>Genome assembly of the bearded iris, Iris pallida Lam.</title>
        <authorList>
            <person name="Bruccoleri R.E."/>
            <person name="Oakeley E.J."/>
            <person name="Faust A.M.E."/>
            <person name="Altorfer M."/>
            <person name="Dessus-Babus S."/>
            <person name="Burckhardt D."/>
            <person name="Oertli M."/>
            <person name="Naumann U."/>
            <person name="Petersen F."/>
            <person name="Wong J."/>
        </authorList>
    </citation>
    <scope>NUCLEOTIDE SEQUENCE</scope>
    <source>
        <strain evidence="1">GSM-AAB239-AS_SAM_17_03QT</strain>
    </source>
</reference>
<organism evidence="1 2">
    <name type="scientific">Iris pallida</name>
    <name type="common">Sweet iris</name>
    <dbReference type="NCBI Taxonomy" id="29817"/>
    <lineage>
        <taxon>Eukaryota</taxon>
        <taxon>Viridiplantae</taxon>
        <taxon>Streptophyta</taxon>
        <taxon>Embryophyta</taxon>
        <taxon>Tracheophyta</taxon>
        <taxon>Spermatophyta</taxon>
        <taxon>Magnoliopsida</taxon>
        <taxon>Liliopsida</taxon>
        <taxon>Asparagales</taxon>
        <taxon>Iridaceae</taxon>
        <taxon>Iridoideae</taxon>
        <taxon>Irideae</taxon>
        <taxon>Iris</taxon>
    </lineage>
</organism>
<keyword evidence="1" id="KW-0808">Transferase</keyword>
<proteinExistence type="predicted"/>